<evidence type="ECO:0000313" key="1">
    <source>
        <dbReference type="EMBL" id="CCX04936.1"/>
    </source>
</evidence>
<evidence type="ECO:0000313" key="2">
    <source>
        <dbReference type="Proteomes" id="UP000018144"/>
    </source>
</evidence>
<dbReference type="Proteomes" id="UP000018144">
    <property type="component" value="Unassembled WGS sequence"/>
</dbReference>
<name>U4KVJ2_PYROM</name>
<dbReference type="EMBL" id="HF935221">
    <property type="protein sequence ID" value="CCX04936.1"/>
    <property type="molecule type" value="Genomic_DNA"/>
</dbReference>
<reference evidence="1 2" key="1">
    <citation type="journal article" date="2013" name="PLoS Genet.">
        <title>The genome and development-dependent transcriptomes of Pyronema confluens: a window into fungal evolution.</title>
        <authorList>
            <person name="Traeger S."/>
            <person name="Altegoer F."/>
            <person name="Freitag M."/>
            <person name="Gabaldon T."/>
            <person name="Kempken F."/>
            <person name="Kumar A."/>
            <person name="Marcet-Houben M."/>
            <person name="Poggeler S."/>
            <person name="Stajich J.E."/>
            <person name="Nowrousian M."/>
        </authorList>
    </citation>
    <scope>NUCLEOTIDE SEQUENCE [LARGE SCALE GENOMIC DNA]</scope>
    <source>
        <strain evidence="2">CBS 100304</strain>
        <tissue evidence="1">Vegetative mycelium</tissue>
    </source>
</reference>
<gene>
    <name evidence="1" type="ORF">PCON_04076</name>
</gene>
<protein>
    <submittedName>
        <fullName evidence="1">Uncharacterized protein</fullName>
    </submittedName>
</protein>
<proteinExistence type="predicted"/>
<accession>U4KVJ2</accession>
<sequence>MEVEGSFRLLGRQPFSIGSHTTILLFVYKHSNKDHKGLRELNSFIIILIFLRVYST</sequence>
<keyword evidence="2" id="KW-1185">Reference proteome</keyword>
<organism evidence="1 2">
    <name type="scientific">Pyronema omphalodes (strain CBS 100304)</name>
    <name type="common">Pyronema confluens</name>
    <dbReference type="NCBI Taxonomy" id="1076935"/>
    <lineage>
        <taxon>Eukaryota</taxon>
        <taxon>Fungi</taxon>
        <taxon>Dikarya</taxon>
        <taxon>Ascomycota</taxon>
        <taxon>Pezizomycotina</taxon>
        <taxon>Pezizomycetes</taxon>
        <taxon>Pezizales</taxon>
        <taxon>Pyronemataceae</taxon>
        <taxon>Pyronema</taxon>
    </lineage>
</organism>
<dbReference type="AlphaFoldDB" id="U4KVJ2"/>